<name>A0A3N4JZK8_9PEZI</name>
<proteinExistence type="predicted"/>
<dbReference type="EMBL" id="ML120362">
    <property type="protein sequence ID" value="RPB03483.1"/>
    <property type="molecule type" value="Genomic_DNA"/>
</dbReference>
<dbReference type="AlphaFoldDB" id="A0A3N4JZK8"/>
<organism evidence="1 2">
    <name type="scientific">Choiromyces venosus 120613-1</name>
    <dbReference type="NCBI Taxonomy" id="1336337"/>
    <lineage>
        <taxon>Eukaryota</taxon>
        <taxon>Fungi</taxon>
        <taxon>Dikarya</taxon>
        <taxon>Ascomycota</taxon>
        <taxon>Pezizomycotina</taxon>
        <taxon>Pezizomycetes</taxon>
        <taxon>Pezizales</taxon>
        <taxon>Tuberaceae</taxon>
        <taxon>Choiromyces</taxon>
    </lineage>
</organism>
<dbReference type="OrthoDB" id="10564773at2759"/>
<accession>A0A3N4JZK8</accession>
<sequence length="159" mass="18364">MVVEQGNLFKLFGTTETIEISATKIRHLRAFARPYWYHKSYNCGNAGQNRISTWVPIGKDQVIPQALFLSSPFRRLPIDSTRSTTVASGNQEMKSMQKWVLAILFATFGAKFWLDSLVETKIRNKVEAGDNRLEKKIDKLRGRMKEHIRFSHPAPPRDW</sequence>
<keyword evidence="2" id="KW-1185">Reference proteome</keyword>
<dbReference type="Proteomes" id="UP000276215">
    <property type="component" value="Unassembled WGS sequence"/>
</dbReference>
<reference evidence="1 2" key="1">
    <citation type="journal article" date="2018" name="Nat. Ecol. Evol.">
        <title>Pezizomycetes genomes reveal the molecular basis of ectomycorrhizal truffle lifestyle.</title>
        <authorList>
            <person name="Murat C."/>
            <person name="Payen T."/>
            <person name="Noel B."/>
            <person name="Kuo A."/>
            <person name="Morin E."/>
            <person name="Chen J."/>
            <person name="Kohler A."/>
            <person name="Krizsan K."/>
            <person name="Balestrini R."/>
            <person name="Da Silva C."/>
            <person name="Montanini B."/>
            <person name="Hainaut M."/>
            <person name="Levati E."/>
            <person name="Barry K.W."/>
            <person name="Belfiori B."/>
            <person name="Cichocki N."/>
            <person name="Clum A."/>
            <person name="Dockter R.B."/>
            <person name="Fauchery L."/>
            <person name="Guy J."/>
            <person name="Iotti M."/>
            <person name="Le Tacon F."/>
            <person name="Lindquist E.A."/>
            <person name="Lipzen A."/>
            <person name="Malagnac F."/>
            <person name="Mello A."/>
            <person name="Molinier V."/>
            <person name="Miyauchi S."/>
            <person name="Poulain J."/>
            <person name="Riccioni C."/>
            <person name="Rubini A."/>
            <person name="Sitrit Y."/>
            <person name="Splivallo R."/>
            <person name="Traeger S."/>
            <person name="Wang M."/>
            <person name="Zifcakova L."/>
            <person name="Wipf D."/>
            <person name="Zambonelli A."/>
            <person name="Paolocci F."/>
            <person name="Nowrousian M."/>
            <person name="Ottonello S."/>
            <person name="Baldrian P."/>
            <person name="Spatafora J.W."/>
            <person name="Henrissat B."/>
            <person name="Nagy L.G."/>
            <person name="Aury J.M."/>
            <person name="Wincker P."/>
            <person name="Grigoriev I.V."/>
            <person name="Bonfante P."/>
            <person name="Martin F.M."/>
        </authorList>
    </citation>
    <scope>NUCLEOTIDE SEQUENCE [LARGE SCALE GENOMIC DNA]</scope>
    <source>
        <strain evidence="1 2">120613-1</strain>
    </source>
</reference>
<gene>
    <name evidence="1" type="ORF">L873DRAFT_1786911</name>
</gene>
<evidence type="ECO:0000313" key="1">
    <source>
        <dbReference type="EMBL" id="RPB03483.1"/>
    </source>
</evidence>
<evidence type="ECO:0000313" key="2">
    <source>
        <dbReference type="Proteomes" id="UP000276215"/>
    </source>
</evidence>
<protein>
    <submittedName>
        <fullName evidence="1">Uncharacterized protein</fullName>
    </submittedName>
</protein>